<evidence type="ECO:0000313" key="5">
    <source>
        <dbReference type="EMBL" id="QXJ23782.1"/>
    </source>
</evidence>
<dbReference type="InterPro" id="IPR011663">
    <property type="entry name" value="UTRA"/>
</dbReference>
<name>A0ABX8R1D6_9ACTN</name>
<evidence type="ECO:0000256" key="3">
    <source>
        <dbReference type="ARBA" id="ARBA00023163"/>
    </source>
</evidence>
<dbReference type="PRINTS" id="PR00035">
    <property type="entry name" value="HTHGNTR"/>
</dbReference>
<dbReference type="SMART" id="SM00345">
    <property type="entry name" value="HTH_GNTR"/>
    <property type="match status" value="1"/>
</dbReference>
<dbReference type="Pfam" id="PF00392">
    <property type="entry name" value="GntR"/>
    <property type="match status" value="1"/>
</dbReference>
<dbReference type="PROSITE" id="PS50949">
    <property type="entry name" value="HTH_GNTR"/>
    <property type="match status" value="1"/>
</dbReference>
<dbReference type="PANTHER" id="PTHR44846">
    <property type="entry name" value="MANNOSYL-D-GLYCERATE TRANSPORT/METABOLISM SYSTEM REPRESSOR MNGR-RELATED"/>
    <property type="match status" value="1"/>
</dbReference>
<keyword evidence="6" id="KW-1185">Reference proteome</keyword>
<dbReference type="RefSeq" id="WP_231329454.1">
    <property type="nucleotide sequence ID" value="NZ_CP059572.1"/>
</dbReference>
<evidence type="ECO:0000313" key="6">
    <source>
        <dbReference type="Proteomes" id="UP001049518"/>
    </source>
</evidence>
<evidence type="ECO:0000256" key="2">
    <source>
        <dbReference type="ARBA" id="ARBA00023125"/>
    </source>
</evidence>
<dbReference type="InterPro" id="IPR050679">
    <property type="entry name" value="Bact_HTH_transcr_reg"/>
</dbReference>
<dbReference type="SMART" id="SM00866">
    <property type="entry name" value="UTRA"/>
    <property type="match status" value="1"/>
</dbReference>
<protein>
    <submittedName>
        <fullName evidence="5">GntR family transcriptional regulator</fullName>
    </submittedName>
</protein>
<dbReference type="Proteomes" id="UP001049518">
    <property type="component" value="Chromosome"/>
</dbReference>
<dbReference type="EMBL" id="CP059572">
    <property type="protein sequence ID" value="QXJ23782.1"/>
    <property type="molecule type" value="Genomic_DNA"/>
</dbReference>
<dbReference type="CDD" id="cd07377">
    <property type="entry name" value="WHTH_GntR"/>
    <property type="match status" value="1"/>
</dbReference>
<reference evidence="5" key="1">
    <citation type="submission" date="2020-07" db="EMBL/GenBank/DDBJ databases">
        <authorList>
            <person name="Tarantini F.S."/>
            <person name="Hong K.W."/>
            <person name="Chan K.G."/>
        </authorList>
    </citation>
    <scope>NUCLEOTIDE SEQUENCE</scope>
    <source>
        <strain evidence="5">32-07</strain>
    </source>
</reference>
<dbReference type="InterPro" id="IPR000524">
    <property type="entry name" value="Tscrpt_reg_HTH_GntR"/>
</dbReference>
<gene>
    <name evidence="5" type="ORF">AGRA3207_004984</name>
</gene>
<keyword evidence="1" id="KW-0805">Transcription regulation</keyword>
<dbReference type="Gene3D" id="3.40.1410.10">
    <property type="entry name" value="Chorismate lyase-like"/>
    <property type="match status" value="1"/>
</dbReference>
<feature type="domain" description="HTH gntR-type" evidence="4">
    <location>
        <begin position="20"/>
        <end position="88"/>
    </location>
</feature>
<evidence type="ECO:0000259" key="4">
    <source>
        <dbReference type="PROSITE" id="PS50949"/>
    </source>
</evidence>
<proteinExistence type="predicted"/>
<dbReference type="PANTHER" id="PTHR44846:SF17">
    <property type="entry name" value="GNTR-FAMILY TRANSCRIPTIONAL REGULATOR"/>
    <property type="match status" value="1"/>
</dbReference>
<dbReference type="SUPFAM" id="SSF46785">
    <property type="entry name" value="Winged helix' DNA-binding domain"/>
    <property type="match status" value="1"/>
</dbReference>
<evidence type="ECO:0000256" key="1">
    <source>
        <dbReference type="ARBA" id="ARBA00023015"/>
    </source>
</evidence>
<dbReference type="Pfam" id="PF07702">
    <property type="entry name" value="UTRA"/>
    <property type="match status" value="1"/>
</dbReference>
<keyword evidence="3" id="KW-0804">Transcription</keyword>
<sequence>MTAVDLDLLPPLAASADRRLPLWAQVAESVRDFAERAAPGAPTRLPTEVQLARHYDVSVSTVRQALAALEGEGLLTRRRRHGTFVAPRGVQSRPLHVAGPLDAVVHQQASDETRVLGRRIVPVPGELRAIFPGAEELVEFERVRYSDGALLSHARNHLRRDVGDRVSDESLRTGSMTRVLRDDLGLALGRIDNEIAAVAADSEIARLLDIEPRAPVLQSRNLTFDADGAIVDAAVIHYRADRFRFALSLSLS</sequence>
<keyword evidence="2" id="KW-0238">DNA-binding</keyword>
<dbReference type="SUPFAM" id="SSF64288">
    <property type="entry name" value="Chorismate lyase-like"/>
    <property type="match status" value="1"/>
</dbReference>
<organism evidence="5 6">
    <name type="scientific">Actinomadura graeca</name>
    <dbReference type="NCBI Taxonomy" id="2750812"/>
    <lineage>
        <taxon>Bacteria</taxon>
        <taxon>Bacillati</taxon>
        <taxon>Actinomycetota</taxon>
        <taxon>Actinomycetes</taxon>
        <taxon>Streptosporangiales</taxon>
        <taxon>Thermomonosporaceae</taxon>
        <taxon>Actinomadura</taxon>
    </lineage>
</organism>
<dbReference type="InterPro" id="IPR028978">
    <property type="entry name" value="Chorismate_lyase_/UTRA_dom_sf"/>
</dbReference>
<accession>A0ABX8R1D6</accession>
<dbReference type="InterPro" id="IPR036390">
    <property type="entry name" value="WH_DNA-bd_sf"/>
</dbReference>
<dbReference type="Gene3D" id="1.10.10.10">
    <property type="entry name" value="Winged helix-like DNA-binding domain superfamily/Winged helix DNA-binding domain"/>
    <property type="match status" value="1"/>
</dbReference>
<dbReference type="InterPro" id="IPR036388">
    <property type="entry name" value="WH-like_DNA-bd_sf"/>
</dbReference>